<protein>
    <recommendedName>
        <fullName evidence="3">AAA+ ATPase domain-containing protein</fullName>
    </recommendedName>
</protein>
<accession>A0A5B9M818</accession>
<dbReference type="EMBL" id="CP036264">
    <property type="protein sequence ID" value="QEF96296.1"/>
    <property type="molecule type" value="Genomic_DNA"/>
</dbReference>
<keyword evidence="2" id="KW-1185">Reference proteome</keyword>
<sequence>MDPDCTPSLAPRPQSRWPGANLFRNPFGELTRSERAELAVVSVDAIVAAIGHRSDADGQITFQPRHAYQLIGDCGRGKTTRMLAIGKRFPSASYVYLPEDQPCPSIPTGEPLLIDEAQRLPGRVRRKVLASGVTLVLATHNDLSGALHRAGYTVTTEKIGLSLSVTQLTEILNRRIMASRRDPHRPVPRIGEDDVAELIRRFGTDVRSIESYLYDIVQAQVSHHGEMRFID</sequence>
<dbReference type="Proteomes" id="UP000321353">
    <property type="component" value="Chromosome"/>
</dbReference>
<dbReference type="KEGG" id="smam:Mal15_03230"/>
<evidence type="ECO:0000313" key="2">
    <source>
        <dbReference type="Proteomes" id="UP000321353"/>
    </source>
</evidence>
<proteinExistence type="predicted"/>
<reference evidence="1 2" key="1">
    <citation type="submission" date="2019-02" db="EMBL/GenBank/DDBJ databases">
        <title>Planctomycetal bacteria perform biofilm scaping via a novel small molecule.</title>
        <authorList>
            <person name="Jeske O."/>
            <person name="Boedeker C."/>
            <person name="Wiegand S."/>
            <person name="Breitling P."/>
            <person name="Kallscheuer N."/>
            <person name="Jogler M."/>
            <person name="Rohde M."/>
            <person name="Petersen J."/>
            <person name="Medema M.H."/>
            <person name="Surup F."/>
            <person name="Jogler C."/>
        </authorList>
    </citation>
    <scope>NUCLEOTIDE SEQUENCE [LARGE SCALE GENOMIC DNA]</scope>
    <source>
        <strain evidence="1 2">Mal15</strain>
    </source>
</reference>
<dbReference type="RefSeq" id="WP_147866128.1">
    <property type="nucleotide sequence ID" value="NZ_CP036264.1"/>
</dbReference>
<name>A0A5B9M818_9BACT</name>
<organism evidence="1 2">
    <name type="scientific">Stieleria maiorica</name>
    <dbReference type="NCBI Taxonomy" id="2795974"/>
    <lineage>
        <taxon>Bacteria</taxon>
        <taxon>Pseudomonadati</taxon>
        <taxon>Planctomycetota</taxon>
        <taxon>Planctomycetia</taxon>
        <taxon>Pirellulales</taxon>
        <taxon>Pirellulaceae</taxon>
        <taxon>Stieleria</taxon>
    </lineage>
</organism>
<gene>
    <name evidence="1" type="ORF">Mal15_03230</name>
</gene>
<dbReference type="SUPFAM" id="SSF52540">
    <property type="entry name" value="P-loop containing nucleoside triphosphate hydrolases"/>
    <property type="match status" value="1"/>
</dbReference>
<dbReference type="AlphaFoldDB" id="A0A5B9M818"/>
<evidence type="ECO:0008006" key="3">
    <source>
        <dbReference type="Google" id="ProtNLM"/>
    </source>
</evidence>
<dbReference type="InterPro" id="IPR027417">
    <property type="entry name" value="P-loop_NTPase"/>
</dbReference>
<evidence type="ECO:0000313" key="1">
    <source>
        <dbReference type="EMBL" id="QEF96296.1"/>
    </source>
</evidence>